<reference evidence="4 5" key="1">
    <citation type="submission" date="2023-11" db="EMBL/GenBank/DDBJ databases">
        <authorList>
            <person name="Hedman E."/>
            <person name="Englund M."/>
            <person name="Stromberg M."/>
            <person name="Nyberg Akerstrom W."/>
            <person name="Nylinder S."/>
            <person name="Jareborg N."/>
            <person name="Kallberg Y."/>
            <person name="Kronander E."/>
        </authorList>
    </citation>
    <scope>NUCLEOTIDE SEQUENCE [LARGE SCALE GENOMIC DNA]</scope>
</reference>
<dbReference type="InterPro" id="IPR004941">
    <property type="entry name" value="FP_N"/>
</dbReference>
<dbReference type="EMBL" id="CAVLGL010000095">
    <property type="protein sequence ID" value="CAK1597601.1"/>
    <property type="molecule type" value="Genomic_DNA"/>
</dbReference>
<feature type="domain" description="FP protein C-terminal" evidence="3">
    <location>
        <begin position="247"/>
        <end position="297"/>
    </location>
</feature>
<dbReference type="AlphaFoldDB" id="A0AAV1LVC9"/>
<feature type="domain" description="FP protein N-terminal" evidence="2">
    <location>
        <begin position="152"/>
        <end position="233"/>
    </location>
</feature>
<evidence type="ECO:0000259" key="2">
    <source>
        <dbReference type="Pfam" id="PF03258"/>
    </source>
</evidence>
<dbReference type="Proteomes" id="UP001314205">
    <property type="component" value="Unassembled WGS sequence"/>
</dbReference>
<proteinExistence type="predicted"/>
<dbReference type="Pfam" id="PF03258">
    <property type="entry name" value="Baculo_FP"/>
    <property type="match status" value="1"/>
</dbReference>
<keyword evidence="1" id="KW-0175">Coiled coil</keyword>
<evidence type="ECO:0000259" key="3">
    <source>
        <dbReference type="Pfam" id="PF25298"/>
    </source>
</evidence>
<sequence>MVQCKKCKQYVSLSKDEVIKCKGSCESVFHKKCVRNLKKHMQKEICEECQKNESPERISKPMIDVDLSKTSVEMLLGEVNKKLEIIYKMERSIEELKDTVDFYAEQYQSIIEFKEEAERKIKSLENKNTYLEKCNKAMEERILEIEQREKENNIEIAGLEMQNNEQILEVVNVIAEKYNLCKADIVDVKRVGRPKPERTKPQPVIVTLRSRSARDKWLSLRKTTLTNDHVYGNKSKSSIYINEDLPKYKRQLFWTSKNELKQIYKYIWIQNSNILVKKENETKIHRISCEKDIQNLKA</sequence>
<evidence type="ECO:0000256" key="1">
    <source>
        <dbReference type="SAM" id="Coils"/>
    </source>
</evidence>
<dbReference type="Gene3D" id="3.30.40.10">
    <property type="entry name" value="Zinc/RING finger domain, C3HC4 (zinc finger)"/>
    <property type="match status" value="1"/>
</dbReference>
<accession>A0AAV1LVC9</accession>
<dbReference type="InterPro" id="IPR013083">
    <property type="entry name" value="Znf_RING/FYVE/PHD"/>
</dbReference>
<comment type="caution">
    <text evidence="4">The sequence shown here is derived from an EMBL/GenBank/DDBJ whole genome shotgun (WGS) entry which is preliminary data.</text>
</comment>
<gene>
    <name evidence="4" type="ORF">PARMNEM_LOCUS16775</name>
</gene>
<feature type="coiled-coil region" evidence="1">
    <location>
        <begin position="86"/>
        <end position="155"/>
    </location>
</feature>
<protein>
    <submittedName>
        <fullName evidence="4">Uncharacterized protein</fullName>
    </submittedName>
</protein>
<name>A0AAV1LVC9_9NEOP</name>
<keyword evidence="5" id="KW-1185">Reference proteome</keyword>
<organism evidence="4 5">
    <name type="scientific">Parnassius mnemosyne</name>
    <name type="common">clouded apollo</name>
    <dbReference type="NCBI Taxonomy" id="213953"/>
    <lineage>
        <taxon>Eukaryota</taxon>
        <taxon>Metazoa</taxon>
        <taxon>Ecdysozoa</taxon>
        <taxon>Arthropoda</taxon>
        <taxon>Hexapoda</taxon>
        <taxon>Insecta</taxon>
        <taxon>Pterygota</taxon>
        <taxon>Neoptera</taxon>
        <taxon>Endopterygota</taxon>
        <taxon>Lepidoptera</taxon>
        <taxon>Glossata</taxon>
        <taxon>Ditrysia</taxon>
        <taxon>Papilionoidea</taxon>
        <taxon>Papilionidae</taxon>
        <taxon>Parnassiinae</taxon>
        <taxon>Parnassini</taxon>
        <taxon>Parnassius</taxon>
        <taxon>Driopa</taxon>
    </lineage>
</organism>
<evidence type="ECO:0000313" key="5">
    <source>
        <dbReference type="Proteomes" id="UP001314205"/>
    </source>
</evidence>
<dbReference type="InterPro" id="IPR057251">
    <property type="entry name" value="FP_C"/>
</dbReference>
<dbReference type="Pfam" id="PF25298">
    <property type="entry name" value="Baculo_FP_2nd"/>
    <property type="match status" value="1"/>
</dbReference>
<evidence type="ECO:0000313" key="4">
    <source>
        <dbReference type="EMBL" id="CAK1597601.1"/>
    </source>
</evidence>